<feature type="domain" description="Wax synthase" evidence="11">
    <location>
        <begin position="25"/>
        <end position="62"/>
    </location>
</feature>
<comment type="caution">
    <text evidence="12">The sequence shown here is derived from an EMBL/GenBank/DDBJ whole genome shotgun (WGS) entry which is preliminary data.</text>
</comment>
<evidence type="ECO:0000256" key="8">
    <source>
        <dbReference type="ARBA" id="ARBA00023136"/>
    </source>
</evidence>
<keyword evidence="7" id="KW-0443">Lipid metabolism</keyword>
<evidence type="ECO:0000313" key="12">
    <source>
        <dbReference type="EMBL" id="KAL1562509.1"/>
    </source>
</evidence>
<dbReference type="GO" id="GO:0016020">
    <property type="term" value="C:membrane"/>
    <property type="evidence" value="ECO:0007669"/>
    <property type="project" value="UniProtKB-SubCell"/>
</dbReference>
<keyword evidence="9" id="KW-0012">Acyltransferase</keyword>
<dbReference type="PANTHER" id="PTHR31595">
    <property type="entry name" value="LONG-CHAIN-ALCOHOL O-FATTY-ACYLTRANSFERASE 3-RELATED"/>
    <property type="match status" value="1"/>
</dbReference>
<dbReference type="EMBL" id="JBEAFC010000003">
    <property type="protein sequence ID" value="KAL1562509.1"/>
    <property type="molecule type" value="Genomic_DNA"/>
</dbReference>
<comment type="similarity">
    <text evidence="3">Belongs to the wax synthase family.</text>
</comment>
<feature type="chain" id="PRO_5044819582" description="Wax synthase domain-containing protein" evidence="10">
    <location>
        <begin position="19"/>
        <end position="100"/>
    </location>
</feature>
<keyword evidence="5" id="KW-0812">Transmembrane</keyword>
<evidence type="ECO:0000256" key="7">
    <source>
        <dbReference type="ARBA" id="ARBA00023098"/>
    </source>
</evidence>
<dbReference type="InterPro" id="IPR032805">
    <property type="entry name" value="Wax_synthase_dom"/>
</dbReference>
<comment type="subcellular location">
    <subcellularLocation>
        <location evidence="1">Membrane</location>
        <topology evidence="1">Multi-pass membrane protein</topology>
    </subcellularLocation>
</comment>
<evidence type="ECO:0000256" key="2">
    <source>
        <dbReference type="ARBA" id="ARBA00005179"/>
    </source>
</evidence>
<evidence type="ECO:0000256" key="6">
    <source>
        <dbReference type="ARBA" id="ARBA00022989"/>
    </source>
</evidence>
<keyword evidence="13" id="KW-1185">Reference proteome</keyword>
<evidence type="ECO:0000313" key="13">
    <source>
        <dbReference type="Proteomes" id="UP001567538"/>
    </source>
</evidence>
<feature type="signal peptide" evidence="10">
    <location>
        <begin position="1"/>
        <end position="18"/>
    </location>
</feature>
<dbReference type="GO" id="GO:0006629">
    <property type="term" value="P:lipid metabolic process"/>
    <property type="evidence" value="ECO:0007669"/>
    <property type="project" value="UniProtKB-KW"/>
</dbReference>
<evidence type="ECO:0000256" key="5">
    <source>
        <dbReference type="ARBA" id="ARBA00022692"/>
    </source>
</evidence>
<accession>A0ABD1I4I5</accession>
<dbReference type="InterPro" id="IPR044851">
    <property type="entry name" value="Wax_synthase"/>
</dbReference>
<evidence type="ECO:0000259" key="11">
    <source>
        <dbReference type="Pfam" id="PF13813"/>
    </source>
</evidence>
<dbReference type="GO" id="GO:0016746">
    <property type="term" value="F:acyltransferase activity"/>
    <property type="evidence" value="ECO:0007669"/>
    <property type="project" value="UniProtKB-KW"/>
</dbReference>
<evidence type="ECO:0000256" key="1">
    <source>
        <dbReference type="ARBA" id="ARBA00004141"/>
    </source>
</evidence>
<proteinExistence type="inferred from homology"/>
<organism evidence="12 13">
    <name type="scientific">Salvia divinorum</name>
    <name type="common">Maria pastora</name>
    <name type="synonym">Diviner's sage</name>
    <dbReference type="NCBI Taxonomy" id="28513"/>
    <lineage>
        <taxon>Eukaryota</taxon>
        <taxon>Viridiplantae</taxon>
        <taxon>Streptophyta</taxon>
        <taxon>Embryophyta</taxon>
        <taxon>Tracheophyta</taxon>
        <taxon>Spermatophyta</taxon>
        <taxon>Magnoliopsida</taxon>
        <taxon>eudicotyledons</taxon>
        <taxon>Gunneridae</taxon>
        <taxon>Pentapetalae</taxon>
        <taxon>asterids</taxon>
        <taxon>lamiids</taxon>
        <taxon>Lamiales</taxon>
        <taxon>Lamiaceae</taxon>
        <taxon>Nepetoideae</taxon>
        <taxon>Mentheae</taxon>
        <taxon>Salviinae</taxon>
        <taxon>Salvia</taxon>
        <taxon>Salvia subgen. Calosphace</taxon>
    </lineage>
</organism>
<dbReference type="AlphaFoldDB" id="A0ABD1I4I5"/>
<name>A0ABD1I4I5_SALDI</name>
<reference evidence="12 13" key="1">
    <citation type="submission" date="2024-06" db="EMBL/GenBank/DDBJ databases">
        <title>A chromosome level genome sequence of Diviner's sage (Salvia divinorum).</title>
        <authorList>
            <person name="Ford S.A."/>
            <person name="Ro D.-K."/>
            <person name="Ness R.W."/>
            <person name="Phillips M.A."/>
        </authorList>
    </citation>
    <scope>NUCLEOTIDE SEQUENCE [LARGE SCALE GENOMIC DNA]</scope>
    <source>
        <strain evidence="12">SAF-2024a</strain>
        <tissue evidence="12">Leaf</tissue>
    </source>
</reference>
<comment type="pathway">
    <text evidence="2">Secondary metabolite biosynthesis.</text>
</comment>
<keyword evidence="6" id="KW-1133">Transmembrane helix</keyword>
<keyword evidence="8" id="KW-0472">Membrane</keyword>
<dbReference type="PANTHER" id="PTHR31595:SF57">
    <property type="entry name" value="OS04G0481900 PROTEIN"/>
    <property type="match status" value="1"/>
</dbReference>
<evidence type="ECO:0000256" key="3">
    <source>
        <dbReference type="ARBA" id="ARBA00007282"/>
    </source>
</evidence>
<evidence type="ECO:0000256" key="10">
    <source>
        <dbReference type="SAM" id="SignalP"/>
    </source>
</evidence>
<dbReference type="Pfam" id="PF13813">
    <property type="entry name" value="MBOAT_2"/>
    <property type="match status" value="1"/>
</dbReference>
<keyword evidence="10" id="KW-0732">Signal</keyword>
<evidence type="ECO:0000256" key="9">
    <source>
        <dbReference type="ARBA" id="ARBA00023315"/>
    </source>
</evidence>
<evidence type="ECO:0000256" key="4">
    <source>
        <dbReference type="ARBA" id="ARBA00022679"/>
    </source>
</evidence>
<sequence length="100" mass="11322">MYLMLEMILSLFAAVVKALLRVDLEPQFNEPCLATSLQHFWGRRWNLMVPNILHPTVYRPVGLSPPGSCLENGPRDPRGFGYFFWCRGLCMSSSSTTLGD</sequence>
<gene>
    <name evidence="12" type="ORF">AAHA92_05083</name>
</gene>
<dbReference type="Proteomes" id="UP001567538">
    <property type="component" value="Unassembled WGS sequence"/>
</dbReference>
<protein>
    <recommendedName>
        <fullName evidence="11">Wax synthase domain-containing protein</fullName>
    </recommendedName>
</protein>
<keyword evidence="4" id="KW-0808">Transferase</keyword>